<proteinExistence type="predicted"/>
<dbReference type="SUPFAM" id="SSF89562">
    <property type="entry name" value="RraA-like"/>
    <property type="match status" value="1"/>
</dbReference>
<sequence length="273" mass="28909">MAQSQPSPLSSSIIAQLEKYSACDISDALLKLKVPGAGYVADLVAYSPQQASQATQSRVTVAPVFTVLFAPKGQPAGLSEGGGSLPPQNIPKDVHWADLAEPGTFAVLKQPPGQTNAVCGGIMALRMKVRQVTGIIVAGRVRDLGELRSTNLPIWGYGTSTVGSGGSSMPWATQVTVQVNGVDINPGDVAFSDPGNGVVIIPRDKIDQVLELLPGLVAADDKVKEDVLKGMSVYEAFKLHRIFRSFTPPPSSTLTCAHRVLEELGYEKILYIS</sequence>
<evidence type="ECO:0000256" key="1">
    <source>
        <dbReference type="PIRSR" id="PIRSR605493-1"/>
    </source>
</evidence>
<name>A0AAE1IB60_9HYPO</name>
<evidence type="ECO:0000313" key="2">
    <source>
        <dbReference type="EMBL" id="KAK4067473.1"/>
    </source>
</evidence>
<dbReference type="InterPro" id="IPR005493">
    <property type="entry name" value="RraA/RraA-like"/>
</dbReference>
<feature type="binding site" evidence="1">
    <location>
        <begin position="120"/>
        <end position="123"/>
    </location>
    <ligand>
        <name>substrate</name>
    </ligand>
</feature>
<comment type="cofactor">
    <cofactor evidence="1">
        <name>Mg(2+)</name>
        <dbReference type="ChEBI" id="CHEBI:18420"/>
    </cofactor>
</comment>
<protein>
    <recommendedName>
        <fullName evidence="4">Demethylmenaquinone methyltransferase</fullName>
    </recommendedName>
</protein>
<keyword evidence="3" id="KW-1185">Reference proteome</keyword>
<dbReference type="CDD" id="cd16841">
    <property type="entry name" value="RraA_family"/>
    <property type="match status" value="1"/>
</dbReference>
<dbReference type="PANTHER" id="PTHR33254:SF4">
    <property type="entry name" value="4-HYDROXY-4-METHYL-2-OXOGLUTARATE ALDOLASE 3-RELATED"/>
    <property type="match status" value="1"/>
</dbReference>
<dbReference type="Pfam" id="PF03737">
    <property type="entry name" value="RraA-like"/>
    <property type="match status" value="1"/>
</dbReference>
<keyword evidence="1" id="KW-0479">Metal-binding</keyword>
<dbReference type="AlphaFoldDB" id="A0AAE1IB60"/>
<feature type="binding site" evidence="1">
    <location>
        <position position="142"/>
    </location>
    <ligand>
        <name>substrate</name>
    </ligand>
</feature>
<dbReference type="PANTHER" id="PTHR33254">
    <property type="entry name" value="4-HYDROXY-4-METHYL-2-OXOGLUTARATE ALDOLASE 3-RELATED"/>
    <property type="match status" value="1"/>
</dbReference>
<dbReference type="GO" id="GO:0008948">
    <property type="term" value="F:oxaloacetate decarboxylase activity"/>
    <property type="evidence" value="ECO:0007669"/>
    <property type="project" value="TreeGrafter"/>
</dbReference>
<dbReference type="Proteomes" id="UP001273209">
    <property type="component" value="Unassembled WGS sequence"/>
</dbReference>
<organism evidence="2 3">
    <name type="scientific">Trichoderma aggressivum f. europaeum</name>
    <dbReference type="NCBI Taxonomy" id="173218"/>
    <lineage>
        <taxon>Eukaryota</taxon>
        <taxon>Fungi</taxon>
        <taxon>Dikarya</taxon>
        <taxon>Ascomycota</taxon>
        <taxon>Pezizomycotina</taxon>
        <taxon>Sordariomycetes</taxon>
        <taxon>Hypocreomycetidae</taxon>
        <taxon>Hypocreales</taxon>
        <taxon>Hypocreaceae</taxon>
        <taxon>Trichoderma</taxon>
    </lineage>
</organism>
<dbReference type="Gene3D" id="3.50.30.40">
    <property type="entry name" value="Ribonuclease E inhibitor RraA/RraA-like"/>
    <property type="match status" value="1"/>
</dbReference>
<reference evidence="2" key="1">
    <citation type="submission" date="2023-11" db="EMBL/GenBank/DDBJ databases">
        <title>The genome sequences of three competitors of mushroom-forming fungi.</title>
        <authorList>
            <person name="Beijen E."/>
            <person name="Ohm R.A."/>
        </authorList>
    </citation>
    <scope>NUCLEOTIDE SEQUENCE</scope>
    <source>
        <strain evidence="2">CBS 100526</strain>
    </source>
</reference>
<accession>A0AAE1IB60</accession>
<dbReference type="GO" id="GO:0047443">
    <property type="term" value="F:4-hydroxy-4-methyl-2-oxoglutarate aldolase activity"/>
    <property type="evidence" value="ECO:0007669"/>
    <property type="project" value="TreeGrafter"/>
</dbReference>
<evidence type="ECO:0008006" key="4">
    <source>
        <dbReference type="Google" id="ProtNLM"/>
    </source>
</evidence>
<dbReference type="InterPro" id="IPR036704">
    <property type="entry name" value="RraA/RraA-like_sf"/>
</dbReference>
<feature type="binding site" evidence="1">
    <location>
        <position position="143"/>
    </location>
    <ligand>
        <name>Mg(2+)</name>
        <dbReference type="ChEBI" id="CHEBI:18420"/>
    </ligand>
</feature>
<dbReference type="GeneID" id="87922317"/>
<dbReference type="RefSeq" id="XP_062753478.1">
    <property type="nucleotide sequence ID" value="XM_062902412.1"/>
</dbReference>
<keyword evidence="1" id="KW-0460">Magnesium</keyword>
<dbReference type="GO" id="GO:0046872">
    <property type="term" value="F:metal ion binding"/>
    <property type="evidence" value="ECO:0007669"/>
    <property type="project" value="UniProtKB-KW"/>
</dbReference>
<comment type="caution">
    <text evidence="2">The sequence shown here is derived from an EMBL/GenBank/DDBJ whole genome shotgun (WGS) entry which is preliminary data.</text>
</comment>
<dbReference type="EMBL" id="JAWRVG010000034">
    <property type="protein sequence ID" value="KAK4067473.1"/>
    <property type="molecule type" value="Genomic_DNA"/>
</dbReference>
<evidence type="ECO:0000313" key="3">
    <source>
        <dbReference type="Proteomes" id="UP001273209"/>
    </source>
</evidence>
<gene>
    <name evidence="2" type="ORF">Triagg1_7653</name>
</gene>